<dbReference type="PROSITE" id="PS00078">
    <property type="entry name" value="COX2"/>
    <property type="match status" value="1"/>
</dbReference>
<feature type="signal peptide" evidence="18">
    <location>
        <begin position="1"/>
        <end position="32"/>
    </location>
</feature>
<keyword evidence="11 17" id="KW-0472">Membrane</keyword>
<evidence type="ECO:0000256" key="17">
    <source>
        <dbReference type="SAM" id="Phobius"/>
    </source>
</evidence>
<evidence type="ECO:0000256" key="3">
    <source>
        <dbReference type="ARBA" id="ARBA00022448"/>
    </source>
</evidence>
<evidence type="ECO:0000259" key="19">
    <source>
        <dbReference type="PROSITE" id="PS50857"/>
    </source>
</evidence>
<dbReference type="InterPro" id="IPR001505">
    <property type="entry name" value="Copper_CuA"/>
</dbReference>
<dbReference type="SUPFAM" id="SSF81464">
    <property type="entry name" value="Cytochrome c oxidase subunit II-like, transmembrane region"/>
    <property type="match status" value="1"/>
</dbReference>
<keyword evidence="10 15" id="KW-0186">Copper</keyword>
<gene>
    <name evidence="21" type="primary">coxB</name>
    <name evidence="21" type="ORF">IRL76_03200</name>
</gene>
<evidence type="ECO:0000256" key="16">
    <source>
        <dbReference type="SAM" id="MobiDB-lite"/>
    </source>
</evidence>
<keyword evidence="8 14" id="KW-0249">Electron transport</keyword>
<evidence type="ECO:0000256" key="1">
    <source>
        <dbReference type="ARBA" id="ARBA00004141"/>
    </source>
</evidence>
<keyword evidence="18" id="KW-0732">Signal</keyword>
<feature type="region of interest" description="Disordered" evidence="16">
    <location>
        <begin position="336"/>
        <end position="359"/>
    </location>
</feature>
<feature type="transmembrane region" description="Helical" evidence="17">
    <location>
        <begin position="103"/>
        <end position="127"/>
    </location>
</feature>
<evidence type="ECO:0000256" key="6">
    <source>
        <dbReference type="ARBA" id="ARBA00022723"/>
    </source>
</evidence>
<evidence type="ECO:0000256" key="10">
    <source>
        <dbReference type="ARBA" id="ARBA00023008"/>
    </source>
</evidence>
<dbReference type="InterPro" id="IPR034210">
    <property type="entry name" value="CcO_II_C"/>
</dbReference>
<protein>
    <recommendedName>
        <fullName evidence="15">Cytochrome c oxidase subunit 2</fullName>
        <ecNumber evidence="15">7.1.1.9</ecNumber>
    </recommendedName>
</protein>
<keyword evidence="22" id="KW-1185">Reference proteome</keyword>
<evidence type="ECO:0000256" key="8">
    <source>
        <dbReference type="ARBA" id="ARBA00022982"/>
    </source>
</evidence>
<reference evidence="21 22" key="1">
    <citation type="submission" date="2020-11" db="EMBL/GenBank/DDBJ databases">
        <title>The genome sequence of Erythrobacter sp. 6D36.</title>
        <authorList>
            <person name="Liu Y."/>
        </authorList>
    </citation>
    <scope>NUCLEOTIDE SEQUENCE [LARGE SCALE GENOMIC DNA]</scope>
    <source>
        <strain evidence="21 22">6D36</strain>
    </source>
</reference>
<organism evidence="21 22">
    <name type="scientific">Qipengyuania soli</name>
    <dbReference type="NCBI Taxonomy" id="2782568"/>
    <lineage>
        <taxon>Bacteria</taxon>
        <taxon>Pseudomonadati</taxon>
        <taxon>Pseudomonadota</taxon>
        <taxon>Alphaproteobacteria</taxon>
        <taxon>Sphingomonadales</taxon>
        <taxon>Erythrobacteraceae</taxon>
        <taxon>Qipengyuania</taxon>
    </lineage>
</organism>
<dbReference type="EMBL" id="CP064654">
    <property type="protein sequence ID" value="QPC99590.1"/>
    <property type="molecule type" value="Genomic_DNA"/>
</dbReference>
<comment type="function">
    <text evidence="12 15">Subunits I and II form the functional core of the enzyme complex. Electrons originating in cytochrome c are transferred via heme a and Cu(A) to the binuclear center formed by heme a3 and Cu(B).</text>
</comment>
<feature type="domain" description="Cytochrome oxidase subunit II copper A binding" evidence="19">
    <location>
        <begin position="178"/>
        <end position="320"/>
    </location>
</feature>
<keyword evidence="7" id="KW-1278">Translocase</keyword>
<evidence type="ECO:0000256" key="9">
    <source>
        <dbReference type="ARBA" id="ARBA00022989"/>
    </source>
</evidence>
<comment type="subcellular location">
    <subcellularLocation>
        <location evidence="14">Cell membrane</location>
        <topology evidence="14">Multi-pass membrane protein</topology>
    </subcellularLocation>
    <subcellularLocation>
        <location evidence="1">Membrane</location>
        <topology evidence="1">Multi-pass membrane protein</topology>
    </subcellularLocation>
</comment>
<dbReference type="Pfam" id="PF00116">
    <property type="entry name" value="COX2"/>
    <property type="match status" value="1"/>
</dbReference>
<comment type="cofactor">
    <cofactor evidence="15">
        <name>Cu cation</name>
        <dbReference type="ChEBI" id="CHEBI:23378"/>
    </cofactor>
    <text evidence="15">Binds a copper A center.</text>
</comment>
<evidence type="ECO:0000256" key="18">
    <source>
        <dbReference type="SAM" id="SignalP"/>
    </source>
</evidence>
<comment type="similarity">
    <text evidence="2 14">Belongs to the cytochrome c oxidase subunit 2 family.</text>
</comment>
<keyword evidence="9 17" id="KW-1133">Transmembrane helix</keyword>
<dbReference type="PANTHER" id="PTHR22888">
    <property type="entry name" value="CYTOCHROME C OXIDASE, SUBUNIT II"/>
    <property type="match status" value="1"/>
</dbReference>
<dbReference type="InterPro" id="IPR036257">
    <property type="entry name" value="Cyt_c_oxidase_su2_TM_sf"/>
</dbReference>
<evidence type="ECO:0000256" key="7">
    <source>
        <dbReference type="ARBA" id="ARBA00022967"/>
    </source>
</evidence>
<feature type="chain" id="PRO_5032926710" description="Cytochrome c oxidase subunit 2" evidence="18">
    <location>
        <begin position="33"/>
        <end position="359"/>
    </location>
</feature>
<dbReference type="Gene3D" id="1.10.287.90">
    <property type="match status" value="1"/>
</dbReference>
<dbReference type="InterPro" id="IPR008972">
    <property type="entry name" value="Cupredoxin"/>
</dbReference>
<evidence type="ECO:0000256" key="5">
    <source>
        <dbReference type="ARBA" id="ARBA00022692"/>
    </source>
</evidence>
<name>A0A7S8F338_9SPHN</name>
<sequence length="359" mass="37736">MKFHGSRNGFHRIAAGLSMALALTLSPVLAVAQDAPAAEVEPAVEAPVAADAAATDVTAADAAAPAAGSYTPMKPTAGKGMPVERGIDVQDQYSPTGDFAHGLHIGLVWVMAIISAFVLLLFVIVIVRFNAKANPVPSKTSHNTLIEVVWTVVPALILLGIAIPSITLISKQYKSPPKDAITVKAIGYQWYWGYNYPDNGDFEVVSNMLKEKADVKAGERFRTDDDGPSHLAVDNRMVLPVGVPIRLQTTAADVIHSFAVPSLWFKLDAVPGRLNEKMLIIKEPGVYFGQCSELCGARHGYMPIAIEALPLDQFNAWVVAQGGTVKGAKAEEAAAPAAAPAAAAPAEGEAAPVAAEATT</sequence>
<evidence type="ECO:0000256" key="12">
    <source>
        <dbReference type="ARBA" id="ARBA00024688"/>
    </source>
</evidence>
<keyword evidence="3 14" id="KW-0813">Transport</keyword>
<keyword evidence="5 14" id="KW-0812">Transmembrane</keyword>
<dbReference type="EC" id="7.1.1.9" evidence="15"/>
<evidence type="ECO:0000313" key="22">
    <source>
        <dbReference type="Proteomes" id="UP000594459"/>
    </source>
</evidence>
<feature type="transmembrane region" description="Helical" evidence="17">
    <location>
        <begin position="148"/>
        <end position="169"/>
    </location>
</feature>
<dbReference type="NCBIfam" id="TIGR02866">
    <property type="entry name" value="CoxB"/>
    <property type="match status" value="1"/>
</dbReference>
<dbReference type="Pfam" id="PF02790">
    <property type="entry name" value="COX2_TM"/>
    <property type="match status" value="1"/>
</dbReference>
<evidence type="ECO:0000313" key="21">
    <source>
        <dbReference type="EMBL" id="QPC99590.1"/>
    </source>
</evidence>
<dbReference type="PRINTS" id="PR01166">
    <property type="entry name" value="CYCOXIDASEII"/>
</dbReference>
<dbReference type="KEGG" id="qso:IRL76_03200"/>
<dbReference type="InterPro" id="IPR014222">
    <property type="entry name" value="Cyt_c_oxidase_su2"/>
</dbReference>
<dbReference type="GO" id="GO:0005886">
    <property type="term" value="C:plasma membrane"/>
    <property type="evidence" value="ECO:0007669"/>
    <property type="project" value="UniProtKB-SubCell"/>
</dbReference>
<accession>A0A7S8F338</accession>
<evidence type="ECO:0000256" key="13">
    <source>
        <dbReference type="ARBA" id="ARBA00047816"/>
    </source>
</evidence>
<dbReference type="PROSITE" id="PS50999">
    <property type="entry name" value="COX2_TM"/>
    <property type="match status" value="1"/>
</dbReference>
<comment type="catalytic activity">
    <reaction evidence="13 15">
        <text>4 Fe(II)-[cytochrome c] + O2 + 8 H(+)(in) = 4 Fe(III)-[cytochrome c] + 2 H2O + 4 H(+)(out)</text>
        <dbReference type="Rhea" id="RHEA:11436"/>
        <dbReference type="Rhea" id="RHEA-COMP:10350"/>
        <dbReference type="Rhea" id="RHEA-COMP:14399"/>
        <dbReference type="ChEBI" id="CHEBI:15377"/>
        <dbReference type="ChEBI" id="CHEBI:15378"/>
        <dbReference type="ChEBI" id="CHEBI:15379"/>
        <dbReference type="ChEBI" id="CHEBI:29033"/>
        <dbReference type="ChEBI" id="CHEBI:29034"/>
        <dbReference type="EC" id="7.1.1.9"/>
    </reaction>
</comment>
<dbReference type="InterPro" id="IPR045187">
    <property type="entry name" value="CcO_II"/>
</dbReference>
<dbReference type="GO" id="GO:0016491">
    <property type="term" value="F:oxidoreductase activity"/>
    <property type="evidence" value="ECO:0007669"/>
    <property type="project" value="InterPro"/>
</dbReference>
<dbReference type="InterPro" id="IPR011759">
    <property type="entry name" value="Cyt_c_oxidase_su2_TM_dom"/>
</dbReference>
<evidence type="ECO:0000256" key="2">
    <source>
        <dbReference type="ARBA" id="ARBA00007866"/>
    </source>
</evidence>
<proteinExistence type="inferred from homology"/>
<evidence type="ECO:0000256" key="11">
    <source>
        <dbReference type="ARBA" id="ARBA00023136"/>
    </source>
</evidence>
<dbReference type="GO" id="GO:0005507">
    <property type="term" value="F:copper ion binding"/>
    <property type="evidence" value="ECO:0007669"/>
    <property type="project" value="InterPro"/>
</dbReference>
<feature type="domain" description="Cytochrome oxidase subunit II transmembrane region profile" evidence="20">
    <location>
        <begin position="81"/>
        <end position="176"/>
    </location>
</feature>
<dbReference type="RefSeq" id="WP_200983102.1">
    <property type="nucleotide sequence ID" value="NZ_CP064654.1"/>
</dbReference>
<dbReference type="GO" id="GO:0042773">
    <property type="term" value="P:ATP synthesis coupled electron transport"/>
    <property type="evidence" value="ECO:0007669"/>
    <property type="project" value="TreeGrafter"/>
</dbReference>
<dbReference type="SUPFAM" id="SSF49503">
    <property type="entry name" value="Cupredoxins"/>
    <property type="match status" value="1"/>
</dbReference>
<dbReference type="Gene3D" id="2.60.40.420">
    <property type="entry name" value="Cupredoxins - blue copper proteins"/>
    <property type="match status" value="1"/>
</dbReference>
<dbReference type="AlphaFoldDB" id="A0A7S8F338"/>
<keyword evidence="6 15" id="KW-0479">Metal-binding</keyword>
<evidence type="ECO:0000256" key="4">
    <source>
        <dbReference type="ARBA" id="ARBA00022660"/>
    </source>
</evidence>
<dbReference type="PROSITE" id="PS50857">
    <property type="entry name" value="COX2_CUA"/>
    <property type="match status" value="1"/>
</dbReference>
<dbReference type="Proteomes" id="UP000594459">
    <property type="component" value="Chromosome"/>
</dbReference>
<dbReference type="PANTHER" id="PTHR22888:SF9">
    <property type="entry name" value="CYTOCHROME C OXIDASE SUBUNIT 2"/>
    <property type="match status" value="1"/>
</dbReference>
<dbReference type="CDD" id="cd13912">
    <property type="entry name" value="CcO_II_C"/>
    <property type="match status" value="1"/>
</dbReference>
<evidence type="ECO:0000256" key="14">
    <source>
        <dbReference type="RuleBase" id="RU000456"/>
    </source>
</evidence>
<evidence type="ECO:0000256" key="15">
    <source>
        <dbReference type="RuleBase" id="RU004024"/>
    </source>
</evidence>
<dbReference type="GO" id="GO:0004129">
    <property type="term" value="F:cytochrome-c oxidase activity"/>
    <property type="evidence" value="ECO:0007669"/>
    <property type="project" value="UniProtKB-EC"/>
</dbReference>
<evidence type="ECO:0000259" key="20">
    <source>
        <dbReference type="PROSITE" id="PS50999"/>
    </source>
</evidence>
<keyword evidence="4 14" id="KW-0679">Respiratory chain</keyword>
<dbReference type="InterPro" id="IPR002429">
    <property type="entry name" value="CcO_II-like_C"/>
</dbReference>